<dbReference type="PROSITE" id="PS50174">
    <property type="entry name" value="G_PATCH"/>
    <property type="match status" value="1"/>
</dbReference>
<name>A0A286UWP3_9AGAM</name>
<evidence type="ECO:0000259" key="5">
    <source>
        <dbReference type="PROSITE" id="PS50174"/>
    </source>
</evidence>
<evidence type="ECO:0000256" key="4">
    <source>
        <dbReference type="SAM" id="MobiDB-lite"/>
    </source>
</evidence>
<comment type="subcellular location">
    <subcellularLocation>
        <location evidence="1">Nucleus</location>
    </subcellularLocation>
</comment>
<dbReference type="InParanoid" id="A0A286UWP3"/>
<dbReference type="InterPro" id="IPR026822">
    <property type="entry name" value="Spp2/MOS2_G-patch"/>
</dbReference>
<dbReference type="PANTHER" id="PTHR15818">
    <property type="entry name" value="G PATCH AND KOW-CONTAINING"/>
    <property type="match status" value="1"/>
</dbReference>
<accession>A0A286UWP3</accession>
<feature type="compositionally biased region" description="Polar residues" evidence="4">
    <location>
        <begin position="1"/>
        <end position="10"/>
    </location>
</feature>
<protein>
    <recommendedName>
        <fullName evidence="5">G-patch domain-containing protein</fullName>
    </recommendedName>
</protein>
<feature type="compositionally biased region" description="Basic and acidic residues" evidence="4">
    <location>
        <begin position="344"/>
        <end position="427"/>
    </location>
</feature>
<keyword evidence="3" id="KW-0539">Nucleus</keyword>
<feature type="region of interest" description="Disordered" evidence="4">
    <location>
        <begin position="1"/>
        <end position="100"/>
    </location>
</feature>
<organism evidence="6 7">
    <name type="scientific">Pyrrhoderma noxium</name>
    <dbReference type="NCBI Taxonomy" id="2282107"/>
    <lineage>
        <taxon>Eukaryota</taxon>
        <taxon>Fungi</taxon>
        <taxon>Dikarya</taxon>
        <taxon>Basidiomycota</taxon>
        <taxon>Agaricomycotina</taxon>
        <taxon>Agaricomycetes</taxon>
        <taxon>Hymenochaetales</taxon>
        <taxon>Hymenochaetaceae</taxon>
        <taxon>Pyrrhoderma</taxon>
    </lineage>
</organism>
<dbReference type="GO" id="GO:0000398">
    <property type="term" value="P:mRNA splicing, via spliceosome"/>
    <property type="evidence" value="ECO:0007669"/>
    <property type="project" value="InterPro"/>
</dbReference>
<dbReference type="PANTHER" id="PTHR15818:SF2">
    <property type="entry name" value="G-PATCH DOMAIN AND KOW MOTIFS-CONTAINING PROTEIN"/>
    <property type="match status" value="1"/>
</dbReference>
<dbReference type="InterPro" id="IPR000467">
    <property type="entry name" value="G_patch_dom"/>
</dbReference>
<comment type="similarity">
    <text evidence="2">Belongs to the SPP2 family.</text>
</comment>
<dbReference type="Pfam" id="PF12656">
    <property type="entry name" value="G-patch_2"/>
    <property type="match status" value="1"/>
</dbReference>
<evidence type="ECO:0000256" key="2">
    <source>
        <dbReference type="ARBA" id="ARBA00008576"/>
    </source>
</evidence>
<dbReference type="GO" id="GO:0003676">
    <property type="term" value="F:nucleic acid binding"/>
    <property type="evidence" value="ECO:0007669"/>
    <property type="project" value="InterPro"/>
</dbReference>
<dbReference type="STRING" id="2282107.A0A286UWP3"/>
<reference evidence="6 7" key="1">
    <citation type="journal article" date="2017" name="Mol. Ecol.">
        <title>Comparative and population genomic landscape of Phellinus noxius: A hypervariable fungus causing root rot in trees.</title>
        <authorList>
            <person name="Chung C.L."/>
            <person name="Lee T.J."/>
            <person name="Akiba M."/>
            <person name="Lee H.H."/>
            <person name="Kuo T.H."/>
            <person name="Liu D."/>
            <person name="Ke H.M."/>
            <person name="Yokoi T."/>
            <person name="Roa M.B."/>
            <person name="Lu M.J."/>
            <person name="Chang Y.Y."/>
            <person name="Ann P.J."/>
            <person name="Tsai J.N."/>
            <person name="Chen C.Y."/>
            <person name="Tzean S.S."/>
            <person name="Ota Y."/>
            <person name="Hattori T."/>
            <person name="Sahashi N."/>
            <person name="Liou R.F."/>
            <person name="Kikuchi T."/>
            <person name="Tsai I.J."/>
        </authorList>
    </citation>
    <scope>NUCLEOTIDE SEQUENCE [LARGE SCALE GENOMIC DNA]</scope>
    <source>
        <strain evidence="6 7">FFPRI411160</strain>
    </source>
</reference>
<feature type="domain" description="G-patch" evidence="5">
    <location>
        <begin position="255"/>
        <end position="301"/>
    </location>
</feature>
<proteinExistence type="inferred from homology"/>
<dbReference type="FunCoup" id="A0A286UWP3">
    <property type="interactions" value="47"/>
</dbReference>
<feature type="compositionally biased region" description="Basic and acidic residues" evidence="4">
    <location>
        <begin position="314"/>
        <end position="337"/>
    </location>
</feature>
<dbReference type="Proteomes" id="UP000217199">
    <property type="component" value="Unassembled WGS sequence"/>
</dbReference>
<dbReference type="AlphaFoldDB" id="A0A286UWP3"/>
<evidence type="ECO:0000256" key="3">
    <source>
        <dbReference type="ARBA" id="ARBA00023242"/>
    </source>
</evidence>
<gene>
    <name evidence="6" type="ORF">PNOK_0108400</name>
</gene>
<evidence type="ECO:0000313" key="7">
    <source>
        <dbReference type="Proteomes" id="UP000217199"/>
    </source>
</evidence>
<evidence type="ECO:0000256" key="1">
    <source>
        <dbReference type="ARBA" id="ARBA00004123"/>
    </source>
</evidence>
<feature type="region of interest" description="Disordered" evidence="4">
    <location>
        <begin position="267"/>
        <end position="427"/>
    </location>
</feature>
<dbReference type="InterPro" id="IPR045166">
    <property type="entry name" value="Spp2-like"/>
</dbReference>
<feature type="compositionally biased region" description="Polar residues" evidence="4">
    <location>
        <begin position="47"/>
        <end position="71"/>
    </location>
</feature>
<sequence>MSTTAASKVSFTVRRPTPVSRQGSSGLESDAEGTFKVPALPRHLNEANRSSAGSPLANGSSRPPSRTSAPDSSDEEEEGVGEIITEFDQQRLNGKKDKGPLVIPALANRDWREVARKRKAVEMFVPASGAAKIGADGSVGGLGTTDTINSGPELSGLVKMEKKMKMDVDATEGTVTQEVTASTVVHTETDDQRALRALIAEANGEHDSSNDLVIPSIPLNDGDLFRPKDEADAFRRDVVTRPDQASLEDYERVPVEQFGAALLRGMGWKPGQAASRTRTGPVEPYLPESRPALLGIGAKEKEALDDGSTSKKPTRPERRYVPVIKKEREGSGRDSGRSSRRSSRSPEPERRDRDKDRNRDRDRDSDRRREKDRDYERRRDKDRDYDYDRDYRDRRREYESDRDRTKEKDRRRDKGRDRDYDRERSRR</sequence>
<keyword evidence="7" id="KW-1185">Reference proteome</keyword>
<comment type="caution">
    <text evidence="6">The sequence shown here is derived from an EMBL/GenBank/DDBJ whole genome shotgun (WGS) entry which is preliminary data.</text>
</comment>
<dbReference type="GO" id="GO:0005681">
    <property type="term" value="C:spliceosomal complex"/>
    <property type="evidence" value="ECO:0007669"/>
    <property type="project" value="TreeGrafter"/>
</dbReference>
<dbReference type="EMBL" id="NBII01000001">
    <property type="protein sequence ID" value="PAV24016.1"/>
    <property type="molecule type" value="Genomic_DNA"/>
</dbReference>
<dbReference type="OrthoDB" id="5577072at2759"/>
<evidence type="ECO:0000313" key="6">
    <source>
        <dbReference type="EMBL" id="PAV24016.1"/>
    </source>
</evidence>